<evidence type="ECO:0000313" key="2">
    <source>
        <dbReference type="Proteomes" id="UP000215506"/>
    </source>
</evidence>
<protein>
    <submittedName>
        <fullName evidence="1">Uncharacterized protein</fullName>
    </submittedName>
</protein>
<comment type="caution">
    <text evidence="1">The sequence shown here is derived from an EMBL/GenBank/DDBJ whole genome shotgun (WGS) entry which is preliminary data.</text>
</comment>
<accession>A0A231GT64</accession>
<dbReference type="EMBL" id="NGAF01000060">
    <property type="protein sequence ID" value="OXR39817.1"/>
    <property type="molecule type" value="Genomic_DNA"/>
</dbReference>
<name>A0A231GT64_9NOCA</name>
<sequence length="121" mass="13456">MTNPREVWSPVAVEQRLADIDHLITRGVNTLADAYDKYATLKNQVEVETARAYVNHRGPAHEKKYAAILATEQLRAQLAVADAVYHRARWKNEGLTEQLKAVQSIGASLRSQYEIAGRGAA</sequence>
<evidence type="ECO:0000313" key="1">
    <source>
        <dbReference type="EMBL" id="OXR39817.1"/>
    </source>
</evidence>
<proteinExistence type="predicted"/>
<reference evidence="1 2" key="1">
    <citation type="submission" date="2017-07" db="EMBL/GenBank/DDBJ databases">
        <title>First draft Genome Sequence of Nocardia cerradoensis isolated from human infection.</title>
        <authorList>
            <person name="Carrasco G."/>
        </authorList>
    </citation>
    <scope>NUCLEOTIDE SEQUENCE [LARGE SCALE GENOMIC DNA]</scope>
    <source>
        <strain evidence="1 2">CNM20130759</strain>
    </source>
</reference>
<organism evidence="1 2">
    <name type="scientific">Nocardia cerradoensis</name>
    <dbReference type="NCBI Taxonomy" id="85688"/>
    <lineage>
        <taxon>Bacteria</taxon>
        <taxon>Bacillati</taxon>
        <taxon>Actinomycetota</taxon>
        <taxon>Actinomycetes</taxon>
        <taxon>Mycobacteriales</taxon>
        <taxon>Nocardiaceae</taxon>
        <taxon>Nocardia</taxon>
    </lineage>
</organism>
<dbReference type="RefSeq" id="WP_051043522.1">
    <property type="nucleotide sequence ID" value="NZ_JAAXOR010000007.1"/>
</dbReference>
<dbReference type="Proteomes" id="UP000215506">
    <property type="component" value="Unassembled WGS sequence"/>
</dbReference>
<keyword evidence="2" id="KW-1185">Reference proteome</keyword>
<dbReference type="AlphaFoldDB" id="A0A231GT64"/>
<gene>
    <name evidence="1" type="ORF">B7C42_08105</name>
</gene>